<accession>A0A8J4TTJ6</accession>
<sequence length="101" mass="11839">KENAVQSPLKSYWSLHLEHQQCLPWDFHKHLEFISYPLISSCKGDLVGQRTLVKKWTSFQKTHLDCPVPQTRLPFLIQDVFLFCPGNWNTRVFHGVFTPEA</sequence>
<keyword evidence="5" id="KW-1185">Reference proteome</keyword>
<organism evidence="4 5">
    <name type="scientific">Clarias magur</name>
    <name type="common">Asian catfish</name>
    <name type="synonym">Macropteronotus magur</name>
    <dbReference type="NCBI Taxonomy" id="1594786"/>
    <lineage>
        <taxon>Eukaryota</taxon>
        <taxon>Metazoa</taxon>
        <taxon>Chordata</taxon>
        <taxon>Craniata</taxon>
        <taxon>Vertebrata</taxon>
        <taxon>Euteleostomi</taxon>
        <taxon>Actinopterygii</taxon>
        <taxon>Neopterygii</taxon>
        <taxon>Teleostei</taxon>
        <taxon>Ostariophysi</taxon>
        <taxon>Siluriformes</taxon>
        <taxon>Clariidae</taxon>
        <taxon>Clarias</taxon>
    </lineage>
</organism>
<dbReference type="GO" id="GO:0045499">
    <property type="term" value="F:chemorepellent activity"/>
    <property type="evidence" value="ECO:0007669"/>
    <property type="project" value="TreeGrafter"/>
</dbReference>
<dbReference type="GO" id="GO:0030335">
    <property type="term" value="P:positive regulation of cell migration"/>
    <property type="evidence" value="ECO:0007669"/>
    <property type="project" value="TreeGrafter"/>
</dbReference>
<dbReference type="InterPro" id="IPR027231">
    <property type="entry name" value="Semaphorin"/>
</dbReference>
<gene>
    <name evidence="4" type="ORF">DAT39_022890</name>
</gene>
<dbReference type="GO" id="GO:0005886">
    <property type="term" value="C:plasma membrane"/>
    <property type="evidence" value="ECO:0007669"/>
    <property type="project" value="TreeGrafter"/>
</dbReference>
<dbReference type="GO" id="GO:0030215">
    <property type="term" value="F:semaphorin receptor binding"/>
    <property type="evidence" value="ECO:0007669"/>
    <property type="project" value="InterPro"/>
</dbReference>
<name>A0A8J4TTJ6_CLAMG</name>
<dbReference type="InterPro" id="IPR015943">
    <property type="entry name" value="WD40/YVTN_repeat-like_dom_sf"/>
</dbReference>
<dbReference type="GO" id="GO:0001755">
    <property type="term" value="P:neural crest cell migration"/>
    <property type="evidence" value="ECO:0007669"/>
    <property type="project" value="TreeGrafter"/>
</dbReference>
<dbReference type="Proteomes" id="UP000727407">
    <property type="component" value="Unassembled WGS sequence"/>
</dbReference>
<protein>
    <submittedName>
        <fullName evidence="4">Semaphorin-4E-like isoform X1</fullName>
    </submittedName>
</protein>
<feature type="domain" description="Sema" evidence="3">
    <location>
        <begin position="1"/>
        <end position="101"/>
    </location>
</feature>
<dbReference type="PANTHER" id="PTHR11036">
    <property type="entry name" value="SEMAPHORIN"/>
    <property type="match status" value="1"/>
</dbReference>
<dbReference type="GO" id="GO:0007411">
    <property type="term" value="P:axon guidance"/>
    <property type="evidence" value="ECO:0007669"/>
    <property type="project" value="TreeGrafter"/>
</dbReference>
<dbReference type="Gene3D" id="2.130.10.10">
    <property type="entry name" value="YVTN repeat-like/Quinoprotein amine dehydrogenase"/>
    <property type="match status" value="1"/>
</dbReference>
<evidence type="ECO:0000259" key="3">
    <source>
        <dbReference type="PROSITE" id="PS51004"/>
    </source>
</evidence>
<evidence type="ECO:0000313" key="4">
    <source>
        <dbReference type="EMBL" id="KAF5884022.1"/>
    </source>
</evidence>
<dbReference type="GO" id="GO:0005615">
    <property type="term" value="C:extracellular space"/>
    <property type="evidence" value="ECO:0007669"/>
    <property type="project" value="TreeGrafter"/>
</dbReference>
<evidence type="ECO:0000313" key="5">
    <source>
        <dbReference type="Proteomes" id="UP000727407"/>
    </source>
</evidence>
<dbReference type="InterPro" id="IPR001627">
    <property type="entry name" value="Semap_dom"/>
</dbReference>
<dbReference type="SUPFAM" id="SSF101912">
    <property type="entry name" value="Sema domain"/>
    <property type="match status" value="1"/>
</dbReference>
<keyword evidence="1" id="KW-0325">Glycoprotein</keyword>
<evidence type="ECO:0000256" key="2">
    <source>
        <dbReference type="PROSITE-ProRule" id="PRU00352"/>
    </source>
</evidence>
<evidence type="ECO:0000256" key="1">
    <source>
        <dbReference type="ARBA" id="ARBA00023180"/>
    </source>
</evidence>
<dbReference type="GO" id="GO:0043931">
    <property type="term" value="P:ossification involved in bone maturation"/>
    <property type="evidence" value="ECO:0007669"/>
    <property type="project" value="TreeGrafter"/>
</dbReference>
<comment type="caution">
    <text evidence="4">The sequence shown here is derived from an EMBL/GenBank/DDBJ whole genome shotgun (WGS) entry which is preliminary data.</text>
</comment>
<dbReference type="PANTHER" id="PTHR11036:SF135">
    <property type="entry name" value="SEMAPHORIN 4D ISOFORM X1-RELATED"/>
    <property type="match status" value="1"/>
</dbReference>
<dbReference type="GO" id="GO:0000122">
    <property type="term" value="P:negative regulation of transcription by RNA polymerase II"/>
    <property type="evidence" value="ECO:0007669"/>
    <property type="project" value="TreeGrafter"/>
</dbReference>
<dbReference type="InterPro" id="IPR036352">
    <property type="entry name" value="Semap_dom_sf"/>
</dbReference>
<proteinExistence type="predicted"/>
<reference evidence="4" key="1">
    <citation type="submission" date="2020-07" db="EMBL/GenBank/DDBJ databases">
        <title>Clarias magur genome sequencing, assembly and annotation.</title>
        <authorList>
            <person name="Kushwaha B."/>
            <person name="Kumar R."/>
            <person name="Das P."/>
            <person name="Joshi C.G."/>
            <person name="Kumar D."/>
            <person name="Nagpure N.S."/>
            <person name="Pandey M."/>
            <person name="Agarwal S."/>
            <person name="Srivastava S."/>
            <person name="Singh M."/>
            <person name="Sahoo L."/>
            <person name="Jayasankar P."/>
            <person name="Meher P.K."/>
            <person name="Koringa P.G."/>
            <person name="Iquebal M.A."/>
            <person name="Das S.P."/>
            <person name="Bit A."/>
            <person name="Patnaik S."/>
            <person name="Patel N."/>
            <person name="Shah T.M."/>
            <person name="Hinsu A."/>
            <person name="Jena J.K."/>
        </authorList>
    </citation>
    <scope>NUCLEOTIDE SEQUENCE</scope>
    <source>
        <strain evidence="4">CIFAMagur01</strain>
        <tissue evidence="4">Testis</tissue>
    </source>
</reference>
<dbReference type="EMBL" id="QNUK01001321">
    <property type="protein sequence ID" value="KAF5884022.1"/>
    <property type="molecule type" value="Genomic_DNA"/>
</dbReference>
<feature type="non-terminal residue" evidence="4">
    <location>
        <position position="101"/>
    </location>
</feature>
<dbReference type="AlphaFoldDB" id="A0A8J4TTJ6"/>
<dbReference type="OrthoDB" id="9988752at2759"/>
<dbReference type="PROSITE" id="PS51004">
    <property type="entry name" value="SEMA"/>
    <property type="match status" value="1"/>
</dbReference>
<feature type="non-terminal residue" evidence="4">
    <location>
        <position position="1"/>
    </location>
</feature>
<comment type="caution">
    <text evidence="2">Lacks conserved residue(s) required for the propagation of feature annotation.</text>
</comment>
<dbReference type="GO" id="GO:0071526">
    <property type="term" value="P:semaphorin-plexin signaling pathway"/>
    <property type="evidence" value="ECO:0007669"/>
    <property type="project" value="TreeGrafter"/>
</dbReference>